<evidence type="ECO:0000313" key="4">
    <source>
        <dbReference type="Proteomes" id="UP000637628"/>
    </source>
</evidence>
<dbReference type="InterPro" id="IPR011041">
    <property type="entry name" value="Quinoprot_gluc/sorb_DH_b-prop"/>
</dbReference>
<dbReference type="EMBL" id="BOML01000062">
    <property type="protein sequence ID" value="GIE06423.1"/>
    <property type="molecule type" value="Genomic_DNA"/>
</dbReference>
<name>A0ABQ3Z9A7_9ACTN</name>
<feature type="compositionally biased region" description="Basic and acidic residues" evidence="1">
    <location>
        <begin position="452"/>
        <end position="469"/>
    </location>
</feature>
<dbReference type="Gene3D" id="2.120.10.30">
    <property type="entry name" value="TolB, C-terminal domain"/>
    <property type="match status" value="1"/>
</dbReference>
<keyword evidence="4" id="KW-1185">Reference proteome</keyword>
<evidence type="ECO:0000313" key="3">
    <source>
        <dbReference type="EMBL" id="GIE06423.1"/>
    </source>
</evidence>
<sequence length="469" mass="49311">MVAGPAGLAQSTGTFIVPHWTLAFSGHTFHAMVGDGNGCAWAGLTAYISRVMAVTIAARKGRAKARTALFSALHGRRTARPHLGTDLDRGSRKRVKFAGAWHRWAMRTRLLFATAGAAMLTACSSGEPAQSTPRAEATLPSAPAVASATAAAKAPDLSKPQTLVTGLDVPWGLAFLPDGSALVGERDKGDILQIPVGGGDPKKVYQMPGVDSGGEGGLLGLAVDPSYRENKLVYAYFTGSNDNRIVKFTLDDKSPQVIFDGITKGSRHNGGRIAFGPDGMLYVGTGDASDGEQSQDPKDVNGKILRLTTDGRPAPGNPAAGSPVWSMGHRNVQGMAWDADKKMYGIEFGQDTWDEVNVIEPGKNYGWPTVEGEAGDARFVDPIVQWKTDDASPSGAAIAGDTLYVAALKGQRLWTVPLGGGAPKAALTGEYGRLRTVAVAPDGALWLTTSNRDGRGDPADGDDRILRFS</sequence>
<dbReference type="InterPro" id="IPR012938">
    <property type="entry name" value="Glc/Sorbosone_DH"/>
</dbReference>
<dbReference type="PANTHER" id="PTHR19328">
    <property type="entry name" value="HEDGEHOG-INTERACTING PROTEIN"/>
    <property type="match status" value="1"/>
</dbReference>
<gene>
    <name evidence="3" type="ORF">Adu01nite_77730</name>
</gene>
<feature type="domain" description="Glucose/Sorbosone dehydrogenase" evidence="2">
    <location>
        <begin position="167"/>
        <end position="455"/>
    </location>
</feature>
<protein>
    <submittedName>
        <fullName evidence="3">Oxidoreductase</fullName>
    </submittedName>
</protein>
<dbReference type="Proteomes" id="UP000637628">
    <property type="component" value="Unassembled WGS sequence"/>
</dbReference>
<dbReference type="PANTHER" id="PTHR19328:SF13">
    <property type="entry name" value="HIPL1 PROTEIN"/>
    <property type="match status" value="1"/>
</dbReference>
<dbReference type="Pfam" id="PF07995">
    <property type="entry name" value="GSDH"/>
    <property type="match status" value="1"/>
</dbReference>
<dbReference type="SUPFAM" id="SSF50952">
    <property type="entry name" value="Soluble quinoprotein glucose dehydrogenase"/>
    <property type="match status" value="1"/>
</dbReference>
<feature type="region of interest" description="Disordered" evidence="1">
    <location>
        <begin position="307"/>
        <end position="326"/>
    </location>
</feature>
<organism evidence="3 4">
    <name type="scientific">Paractinoplanes durhamensis</name>
    <dbReference type="NCBI Taxonomy" id="113563"/>
    <lineage>
        <taxon>Bacteria</taxon>
        <taxon>Bacillati</taxon>
        <taxon>Actinomycetota</taxon>
        <taxon>Actinomycetes</taxon>
        <taxon>Micromonosporales</taxon>
        <taxon>Micromonosporaceae</taxon>
        <taxon>Paractinoplanes</taxon>
    </lineage>
</organism>
<comment type="caution">
    <text evidence="3">The sequence shown here is derived from an EMBL/GenBank/DDBJ whole genome shotgun (WGS) entry which is preliminary data.</text>
</comment>
<dbReference type="InterPro" id="IPR011042">
    <property type="entry name" value="6-blade_b-propeller_TolB-like"/>
</dbReference>
<feature type="region of interest" description="Disordered" evidence="1">
    <location>
        <begin position="450"/>
        <end position="469"/>
    </location>
</feature>
<reference evidence="3 4" key="1">
    <citation type="submission" date="2021-01" db="EMBL/GenBank/DDBJ databases">
        <title>Whole genome shotgun sequence of Actinoplanes durhamensis NBRC 14914.</title>
        <authorList>
            <person name="Komaki H."/>
            <person name="Tamura T."/>
        </authorList>
    </citation>
    <scope>NUCLEOTIDE SEQUENCE [LARGE SCALE GENOMIC DNA]</scope>
    <source>
        <strain evidence="3 4">NBRC 14914</strain>
    </source>
</reference>
<accession>A0ABQ3Z9A7</accession>
<evidence type="ECO:0000256" key="1">
    <source>
        <dbReference type="SAM" id="MobiDB-lite"/>
    </source>
</evidence>
<proteinExistence type="predicted"/>
<evidence type="ECO:0000259" key="2">
    <source>
        <dbReference type="Pfam" id="PF07995"/>
    </source>
</evidence>